<dbReference type="Proteomes" id="UP000322245">
    <property type="component" value="Unassembled WGS sequence"/>
</dbReference>
<keyword evidence="4" id="KW-1185">Reference proteome</keyword>
<dbReference type="GO" id="GO:0016491">
    <property type="term" value="F:oxidoreductase activity"/>
    <property type="evidence" value="ECO:0007669"/>
    <property type="project" value="UniProtKB-KW"/>
</dbReference>
<dbReference type="InterPro" id="IPR050791">
    <property type="entry name" value="Aldo-Keto_reductase"/>
</dbReference>
<comment type="caution">
    <text evidence="3">The sequence shown here is derived from an EMBL/GenBank/DDBJ whole genome shotgun (WGS) entry which is preliminary data.</text>
</comment>
<evidence type="ECO:0000256" key="1">
    <source>
        <dbReference type="ARBA" id="ARBA00023002"/>
    </source>
</evidence>
<protein>
    <recommendedName>
        <fullName evidence="2">NADP-dependent oxidoreductase domain-containing protein</fullName>
    </recommendedName>
</protein>
<evidence type="ECO:0000259" key="2">
    <source>
        <dbReference type="Pfam" id="PF00248"/>
    </source>
</evidence>
<dbReference type="SUPFAM" id="SSF51430">
    <property type="entry name" value="NAD(P)-linked oxidoreductase"/>
    <property type="match status" value="1"/>
</dbReference>
<dbReference type="AlphaFoldDB" id="A0A5D3AL09"/>
<dbReference type="InterPro" id="IPR036812">
    <property type="entry name" value="NAD(P)_OxRdtase_dom_sf"/>
</dbReference>
<keyword evidence="1" id="KW-0560">Oxidoreductase</keyword>
<dbReference type="CDD" id="cd19077">
    <property type="entry name" value="AKR_AKR8A1-2"/>
    <property type="match status" value="1"/>
</dbReference>
<reference evidence="3 4" key="1">
    <citation type="submission" date="2017-05" db="EMBL/GenBank/DDBJ databases">
        <title>The Genome Sequence of Tsuchiyaea wingfieldii DSM 27421.</title>
        <authorList>
            <person name="Cuomo C."/>
            <person name="Passer A."/>
            <person name="Billmyre B."/>
            <person name="Heitman J."/>
        </authorList>
    </citation>
    <scope>NUCLEOTIDE SEQUENCE [LARGE SCALE GENOMIC DNA]</scope>
    <source>
        <strain evidence="3 4">DSM 27421</strain>
    </source>
</reference>
<dbReference type="Gene3D" id="3.20.20.100">
    <property type="entry name" value="NADP-dependent oxidoreductase domain"/>
    <property type="match status" value="1"/>
</dbReference>
<organism evidence="3 4">
    <name type="scientific">Cryptococcus floricola</name>
    <dbReference type="NCBI Taxonomy" id="2591691"/>
    <lineage>
        <taxon>Eukaryota</taxon>
        <taxon>Fungi</taxon>
        <taxon>Dikarya</taxon>
        <taxon>Basidiomycota</taxon>
        <taxon>Agaricomycotina</taxon>
        <taxon>Tremellomycetes</taxon>
        <taxon>Tremellales</taxon>
        <taxon>Cryptococcaceae</taxon>
        <taxon>Cryptococcus</taxon>
    </lineage>
</organism>
<dbReference type="PANTHER" id="PTHR43625:SF78">
    <property type="entry name" value="PYRIDOXAL REDUCTASE-RELATED"/>
    <property type="match status" value="1"/>
</dbReference>
<name>A0A5D3AL09_9TREE</name>
<dbReference type="InterPro" id="IPR023210">
    <property type="entry name" value="NADP_OxRdtase_dom"/>
</dbReference>
<dbReference type="PANTHER" id="PTHR43625">
    <property type="entry name" value="AFLATOXIN B1 ALDEHYDE REDUCTASE"/>
    <property type="match status" value="1"/>
</dbReference>
<accession>A0A5D3AL09</accession>
<dbReference type="Pfam" id="PF00248">
    <property type="entry name" value="Aldo_ket_red"/>
    <property type="match status" value="1"/>
</dbReference>
<dbReference type="GO" id="GO:0005737">
    <property type="term" value="C:cytoplasm"/>
    <property type="evidence" value="ECO:0007669"/>
    <property type="project" value="TreeGrafter"/>
</dbReference>
<evidence type="ECO:0000313" key="4">
    <source>
        <dbReference type="Proteomes" id="UP000322245"/>
    </source>
</evidence>
<evidence type="ECO:0000313" key="3">
    <source>
        <dbReference type="EMBL" id="TYJ52207.1"/>
    </source>
</evidence>
<feature type="domain" description="NADP-dependent oxidoreductase" evidence="2">
    <location>
        <begin position="17"/>
        <end position="311"/>
    </location>
</feature>
<sequence>MSSIPTTTVAGKTVGRVGFGLMQLTWNPKPPSQEVSFAAMKAAVDAGSNLWSSASFYGNPGDNFANIKLIAAFFAKYPEYKDKVVLVVKGGVNYTNLHPISDIDYWRNEIKQMQEILGDKKLDIFSLGRLPDAPVEEVFANLKTLKDEGLFDGVAASELGAESLEIANKITPLAINEIEISLFSYDTSIRSAIAWHNKNKIPVFAYSPLGRGFITRTYKSPEDIPEGDLKRMLPRFQGKAFYENLKLVDKLDEIAGRKGVSGSQVALAWIVGLSEYTIPIPGSSNPTRIAQNIQSLSISLSSAETKEINDFLDAFEVQGTRYPGAAMGQLMK</sequence>
<gene>
    <name evidence="3" type="ORF">B9479_007195</name>
</gene>
<proteinExistence type="predicted"/>
<dbReference type="EMBL" id="NIDF01000149">
    <property type="protein sequence ID" value="TYJ52207.1"/>
    <property type="molecule type" value="Genomic_DNA"/>
</dbReference>